<protein>
    <submittedName>
        <fullName evidence="1">Uncharacterized protein</fullName>
    </submittedName>
</protein>
<sequence>MSIKPIVFYDIPSAVPINAWSPNTWKVRYALNYKKLPYRTEWVEYPDIAATCIRIGAAPTTVWAKDGSPYYTSPFIFDPNTNIAVSDSLVIIQYLDEQYPNTPSLVRFSSGNLGVIQAGFVEVLEEVILAQAWQFLLPRVREILNPASEDYFRRTREESFEQRLEDVVPKKENGDWDKEWAKVKKGFEKAEKWFKQHGTGDSGEWVLGDTLSFADVAIASYLIFIRITMGEDSQNWKDITSWSGGRWARIVERLAPYETVL</sequence>
<reference evidence="1 2" key="1">
    <citation type="journal article" date="2019" name="Nat. Ecol. Evol.">
        <title>Megaphylogeny resolves global patterns of mushroom evolution.</title>
        <authorList>
            <person name="Varga T."/>
            <person name="Krizsan K."/>
            <person name="Foldi C."/>
            <person name="Dima B."/>
            <person name="Sanchez-Garcia M."/>
            <person name="Sanchez-Ramirez S."/>
            <person name="Szollosi G.J."/>
            <person name="Szarkandi J.G."/>
            <person name="Papp V."/>
            <person name="Albert L."/>
            <person name="Andreopoulos W."/>
            <person name="Angelini C."/>
            <person name="Antonin V."/>
            <person name="Barry K.W."/>
            <person name="Bougher N.L."/>
            <person name="Buchanan P."/>
            <person name="Buyck B."/>
            <person name="Bense V."/>
            <person name="Catcheside P."/>
            <person name="Chovatia M."/>
            <person name="Cooper J."/>
            <person name="Damon W."/>
            <person name="Desjardin D."/>
            <person name="Finy P."/>
            <person name="Geml J."/>
            <person name="Haridas S."/>
            <person name="Hughes K."/>
            <person name="Justo A."/>
            <person name="Karasinski D."/>
            <person name="Kautmanova I."/>
            <person name="Kiss B."/>
            <person name="Kocsube S."/>
            <person name="Kotiranta H."/>
            <person name="LaButti K.M."/>
            <person name="Lechner B.E."/>
            <person name="Liimatainen K."/>
            <person name="Lipzen A."/>
            <person name="Lukacs Z."/>
            <person name="Mihaltcheva S."/>
            <person name="Morgado L.N."/>
            <person name="Niskanen T."/>
            <person name="Noordeloos M.E."/>
            <person name="Ohm R.A."/>
            <person name="Ortiz-Santana B."/>
            <person name="Ovrebo C."/>
            <person name="Racz N."/>
            <person name="Riley R."/>
            <person name="Savchenko A."/>
            <person name="Shiryaev A."/>
            <person name="Soop K."/>
            <person name="Spirin V."/>
            <person name="Szebenyi C."/>
            <person name="Tomsovsky M."/>
            <person name="Tulloss R.E."/>
            <person name="Uehling J."/>
            <person name="Grigoriev I.V."/>
            <person name="Vagvolgyi C."/>
            <person name="Papp T."/>
            <person name="Martin F.M."/>
            <person name="Miettinen O."/>
            <person name="Hibbett D.S."/>
            <person name="Nagy L.G."/>
        </authorList>
    </citation>
    <scope>NUCLEOTIDE SEQUENCE [LARGE SCALE GENOMIC DNA]</scope>
    <source>
        <strain evidence="1 2">NL-1719</strain>
    </source>
</reference>
<organism evidence="1 2">
    <name type="scientific">Pluteus cervinus</name>
    <dbReference type="NCBI Taxonomy" id="181527"/>
    <lineage>
        <taxon>Eukaryota</taxon>
        <taxon>Fungi</taxon>
        <taxon>Dikarya</taxon>
        <taxon>Basidiomycota</taxon>
        <taxon>Agaricomycotina</taxon>
        <taxon>Agaricomycetes</taxon>
        <taxon>Agaricomycetidae</taxon>
        <taxon>Agaricales</taxon>
        <taxon>Pluteineae</taxon>
        <taxon>Pluteaceae</taxon>
        <taxon>Pluteus</taxon>
    </lineage>
</organism>
<evidence type="ECO:0000313" key="1">
    <source>
        <dbReference type="EMBL" id="TFK67275.1"/>
    </source>
</evidence>
<dbReference type="Proteomes" id="UP000308600">
    <property type="component" value="Unassembled WGS sequence"/>
</dbReference>
<name>A0ACD3ANK5_9AGAR</name>
<proteinExistence type="predicted"/>
<accession>A0ACD3ANK5</accession>
<dbReference type="EMBL" id="ML208380">
    <property type="protein sequence ID" value="TFK67275.1"/>
    <property type="molecule type" value="Genomic_DNA"/>
</dbReference>
<gene>
    <name evidence="1" type="ORF">BDN72DRAFT_843302</name>
</gene>
<evidence type="ECO:0000313" key="2">
    <source>
        <dbReference type="Proteomes" id="UP000308600"/>
    </source>
</evidence>
<keyword evidence="2" id="KW-1185">Reference proteome</keyword>